<name>A0A511NDL7_9FLAO</name>
<gene>
    <name evidence="1" type="ORF">EB1_04960</name>
</gene>
<protein>
    <recommendedName>
        <fullName evidence="3">TraB/GumN family protein</fullName>
    </recommendedName>
</protein>
<sequence>MFLSCVTSQKEIKNTNAPTVIVGTIHVPTAKINADSIYTILNRFKPDIILVEAEATIFEKENTFKSTFDGMDSNEFQGIIKYQKENPAVEIKPAELENRNKIREQLGIYAEAGFVFSEVDRIKEEGKLSDAEKAISTDFDNYWDSATHVSKQDLKSINATKSDSIISHLMQFQYHKVGTIINQHSEFTHKKIKGSNGDSLSYKDYYTKWAHFEGKIRNEGIAKNVLKYRKQHPDKKILLLVGFKHRSLIKHFLEKQIQLQEYYD</sequence>
<reference evidence="1 2" key="1">
    <citation type="submission" date="2019-07" db="EMBL/GenBank/DDBJ databases">
        <title>Whole genome shotgun sequence of Empedobacter brevis NBRC 14943.</title>
        <authorList>
            <person name="Hosoyama A."/>
            <person name="Uohara A."/>
            <person name="Ohji S."/>
            <person name="Ichikawa N."/>
        </authorList>
    </citation>
    <scope>NUCLEOTIDE SEQUENCE [LARGE SCALE GENOMIC DNA]</scope>
    <source>
        <strain evidence="1 2">NBRC 14943</strain>
    </source>
</reference>
<evidence type="ECO:0000313" key="1">
    <source>
        <dbReference type="EMBL" id="GEM50706.1"/>
    </source>
</evidence>
<dbReference type="STRING" id="1218108.GCA_000382425_00502"/>
<proteinExistence type="predicted"/>
<dbReference type="Proteomes" id="UP000321245">
    <property type="component" value="Unassembled WGS sequence"/>
</dbReference>
<comment type="caution">
    <text evidence="1">The sequence shown here is derived from an EMBL/GenBank/DDBJ whole genome shotgun (WGS) entry which is preliminary data.</text>
</comment>
<keyword evidence="2" id="KW-1185">Reference proteome</keyword>
<evidence type="ECO:0008006" key="3">
    <source>
        <dbReference type="Google" id="ProtNLM"/>
    </source>
</evidence>
<accession>A0A511NDL7</accession>
<dbReference type="AlphaFoldDB" id="A0A511NDL7"/>
<dbReference type="EMBL" id="BJXC01000002">
    <property type="protein sequence ID" value="GEM50706.1"/>
    <property type="molecule type" value="Genomic_DNA"/>
</dbReference>
<organism evidence="1 2">
    <name type="scientific">Empedobacter brevis NBRC 14943 = ATCC 43319</name>
    <dbReference type="NCBI Taxonomy" id="1218108"/>
    <lineage>
        <taxon>Bacteria</taxon>
        <taxon>Pseudomonadati</taxon>
        <taxon>Bacteroidota</taxon>
        <taxon>Flavobacteriia</taxon>
        <taxon>Flavobacteriales</taxon>
        <taxon>Weeksellaceae</taxon>
        <taxon>Empedobacter</taxon>
    </lineage>
</organism>
<evidence type="ECO:0000313" key="2">
    <source>
        <dbReference type="Proteomes" id="UP000321245"/>
    </source>
</evidence>